<organism evidence="5 6">
    <name type="scientific">Acanthamoeba castellanii (strain ATCC 30010 / Neff)</name>
    <dbReference type="NCBI Taxonomy" id="1257118"/>
    <lineage>
        <taxon>Eukaryota</taxon>
        <taxon>Amoebozoa</taxon>
        <taxon>Discosea</taxon>
        <taxon>Longamoebia</taxon>
        <taxon>Centramoebida</taxon>
        <taxon>Acanthamoebidae</taxon>
        <taxon>Acanthamoeba</taxon>
    </lineage>
</organism>
<dbReference type="KEGG" id="acan:ACA1_239260"/>
<dbReference type="SMART" id="SM00316">
    <property type="entry name" value="S1"/>
    <property type="match status" value="1"/>
</dbReference>
<dbReference type="STRING" id="1257118.L8GJS7"/>
<evidence type="ECO:0000256" key="3">
    <source>
        <dbReference type="ARBA" id="ARBA00022917"/>
    </source>
</evidence>
<dbReference type="SUPFAM" id="SSF116742">
    <property type="entry name" value="eIF2alpha middle domain-like"/>
    <property type="match status" value="1"/>
</dbReference>
<dbReference type="Pfam" id="PF07541">
    <property type="entry name" value="EIF_2_alpha"/>
    <property type="match status" value="1"/>
</dbReference>
<dbReference type="Proteomes" id="UP000011083">
    <property type="component" value="Unassembled WGS sequence"/>
</dbReference>
<reference evidence="5 6" key="1">
    <citation type="journal article" date="2013" name="Genome Biol.">
        <title>Genome of Acanthamoeba castellanii highlights extensive lateral gene transfer and early evolution of tyrosine kinase signaling.</title>
        <authorList>
            <person name="Clarke M."/>
            <person name="Lohan A.J."/>
            <person name="Liu B."/>
            <person name="Lagkouvardos I."/>
            <person name="Roy S."/>
            <person name="Zafar N."/>
            <person name="Bertelli C."/>
            <person name="Schilde C."/>
            <person name="Kianianmomeni A."/>
            <person name="Burglin T.R."/>
            <person name="Frech C."/>
            <person name="Turcotte B."/>
            <person name="Kopec K.O."/>
            <person name="Synnott J.M."/>
            <person name="Choo C."/>
            <person name="Paponov I."/>
            <person name="Finkler A."/>
            <person name="Soon Heng Tan C."/>
            <person name="Hutchins A.P."/>
            <person name="Weinmeier T."/>
            <person name="Rattei T."/>
            <person name="Chu J.S."/>
            <person name="Gimenez G."/>
            <person name="Irimia M."/>
            <person name="Rigden D.J."/>
            <person name="Fitzpatrick D.A."/>
            <person name="Lorenzo-Morales J."/>
            <person name="Bateman A."/>
            <person name="Chiu C.H."/>
            <person name="Tang P."/>
            <person name="Hegemann P."/>
            <person name="Fromm H."/>
            <person name="Raoult D."/>
            <person name="Greub G."/>
            <person name="Miranda-Saavedra D."/>
            <person name="Chen N."/>
            <person name="Nash P."/>
            <person name="Ginger M.L."/>
            <person name="Horn M."/>
            <person name="Schaap P."/>
            <person name="Caler L."/>
            <person name="Loftus B."/>
        </authorList>
    </citation>
    <scope>NUCLEOTIDE SEQUENCE [LARGE SCALE GENOMIC DNA]</scope>
    <source>
        <strain evidence="5 6">Neff</strain>
    </source>
</reference>
<dbReference type="OMA" id="DICVRIR"/>
<dbReference type="PANTHER" id="PTHR10602:SF0">
    <property type="entry name" value="EUKARYOTIC TRANSLATION INITIATION FACTOR 2 SUBUNIT 1"/>
    <property type="match status" value="1"/>
</dbReference>
<protein>
    <submittedName>
        <fullName evidence="5">Eukaryotic translation initiation factor 2 alpha subunit, putative</fullName>
    </submittedName>
</protein>
<dbReference type="VEuPathDB" id="AmoebaDB:ACA1_239260"/>
<accession>L8GJS7</accession>
<evidence type="ECO:0000259" key="4">
    <source>
        <dbReference type="PROSITE" id="PS50126"/>
    </source>
</evidence>
<dbReference type="EMBL" id="KB008093">
    <property type="protein sequence ID" value="ELR13330.1"/>
    <property type="molecule type" value="Genomic_DNA"/>
</dbReference>
<dbReference type="InterPro" id="IPR012340">
    <property type="entry name" value="NA-bd_OB-fold"/>
</dbReference>
<dbReference type="InterPro" id="IPR003029">
    <property type="entry name" value="S1_domain"/>
</dbReference>
<dbReference type="RefSeq" id="XP_004335343.1">
    <property type="nucleotide sequence ID" value="XM_004335295.1"/>
</dbReference>
<dbReference type="SUPFAM" id="SSF50249">
    <property type="entry name" value="Nucleic acid-binding proteins"/>
    <property type="match status" value="1"/>
</dbReference>
<evidence type="ECO:0000313" key="5">
    <source>
        <dbReference type="EMBL" id="ELR13330.1"/>
    </source>
</evidence>
<name>L8GJS7_ACACF</name>
<dbReference type="GO" id="GO:0043022">
    <property type="term" value="F:ribosome binding"/>
    <property type="evidence" value="ECO:0007669"/>
    <property type="project" value="TreeGrafter"/>
</dbReference>
<gene>
    <name evidence="5" type="ORF">ACA1_239260</name>
</gene>
<keyword evidence="6" id="KW-1185">Reference proteome</keyword>
<dbReference type="AlphaFoldDB" id="L8GJS7"/>
<evidence type="ECO:0000313" key="6">
    <source>
        <dbReference type="Proteomes" id="UP000011083"/>
    </source>
</evidence>
<keyword evidence="2 5" id="KW-0396">Initiation factor</keyword>
<keyword evidence="3" id="KW-0648">Protein biosynthesis</keyword>
<dbReference type="GO" id="GO:0003723">
    <property type="term" value="F:RNA binding"/>
    <property type="evidence" value="ECO:0007669"/>
    <property type="project" value="InterPro"/>
</dbReference>
<dbReference type="GO" id="GO:0003743">
    <property type="term" value="F:translation initiation factor activity"/>
    <property type="evidence" value="ECO:0007669"/>
    <property type="project" value="UniProtKB-KW"/>
</dbReference>
<dbReference type="InterPro" id="IPR024054">
    <property type="entry name" value="TIF2_asu_middle_sf"/>
</dbReference>
<dbReference type="GeneID" id="14914012"/>
<evidence type="ECO:0000256" key="1">
    <source>
        <dbReference type="ARBA" id="ARBA00007223"/>
    </source>
</evidence>
<dbReference type="InterPro" id="IPR011488">
    <property type="entry name" value="TIF_2_asu"/>
</dbReference>
<dbReference type="GO" id="GO:0005850">
    <property type="term" value="C:eukaryotic translation initiation factor 2 complex"/>
    <property type="evidence" value="ECO:0007669"/>
    <property type="project" value="TreeGrafter"/>
</dbReference>
<dbReference type="PROSITE" id="PS50126">
    <property type="entry name" value="S1"/>
    <property type="match status" value="1"/>
</dbReference>
<dbReference type="OrthoDB" id="1685042at2759"/>
<dbReference type="PANTHER" id="PTHR10602">
    <property type="entry name" value="EUKARYOTIC TRANSLATION INITIATION FACTOR 2 SUBUNIT 1"/>
    <property type="match status" value="1"/>
</dbReference>
<comment type="similarity">
    <text evidence="1">Belongs to the eIF-2-alpha family.</text>
</comment>
<dbReference type="Gene3D" id="1.10.150.190">
    <property type="entry name" value="Translation initiation factor 2, subunit 1, domain 2"/>
    <property type="match status" value="1"/>
</dbReference>
<sequence>MEGEGTTNHHASSLAEKVVVGKCRMYEAEFPERDELVLVRVIDSRPDELFYTVALLEYNDKEGIVLRDHFSGRRCSKIASAQRVGKEEVARVVRVDKERGYIDLSMRLRSQDSAVECSKRYRKSKAVHCIMTHAAELLQRESENGLTLEQLYRRVGWPLYAKYGHAYDAFEKAAAGEEDVFEGIADIPADIKHTLLQAIQRHPQPRPSTSLAAFTS</sequence>
<proteinExistence type="inferred from homology"/>
<dbReference type="GO" id="GO:0033290">
    <property type="term" value="C:eukaryotic 48S preinitiation complex"/>
    <property type="evidence" value="ECO:0007669"/>
    <property type="project" value="TreeGrafter"/>
</dbReference>
<dbReference type="Gene3D" id="2.40.50.140">
    <property type="entry name" value="Nucleic acid-binding proteins"/>
    <property type="match status" value="1"/>
</dbReference>
<feature type="domain" description="S1 motif" evidence="4">
    <location>
        <begin position="34"/>
        <end position="107"/>
    </location>
</feature>
<evidence type="ECO:0000256" key="2">
    <source>
        <dbReference type="ARBA" id="ARBA00022540"/>
    </source>
</evidence>